<dbReference type="CDD" id="cd14686">
    <property type="entry name" value="bZIP"/>
    <property type="match status" value="1"/>
</dbReference>
<feature type="compositionally biased region" description="Polar residues" evidence="2">
    <location>
        <begin position="258"/>
        <end position="288"/>
    </location>
</feature>
<evidence type="ECO:0000313" key="4">
    <source>
        <dbReference type="Proteomes" id="UP001355207"/>
    </source>
</evidence>
<evidence type="ECO:0000256" key="1">
    <source>
        <dbReference type="SAM" id="Coils"/>
    </source>
</evidence>
<feature type="region of interest" description="Disordered" evidence="2">
    <location>
        <begin position="258"/>
        <end position="355"/>
    </location>
</feature>
<dbReference type="EMBL" id="CP144098">
    <property type="protein sequence ID" value="WWC85856.1"/>
    <property type="molecule type" value="Genomic_DNA"/>
</dbReference>
<reference evidence="3 4" key="1">
    <citation type="submission" date="2024-01" db="EMBL/GenBank/DDBJ databases">
        <title>Comparative genomics of Cryptococcus and Kwoniella reveals pathogenesis evolution and contrasting modes of karyotype evolution via chromosome fusion or intercentromeric recombination.</title>
        <authorList>
            <person name="Coelho M.A."/>
            <person name="David-Palma M."/>
            <person name="Shea T."/>
            <person name="Bowers K."/>
            <person name="McGinley-Smith S."/>
            <person name="Mohammad A.W."/>
            <person name="Gnirke A."/>
            <person name="Yurkov A.M."/>
            <person name="Nowrousian M."/>
            <person name="Sun S."/>
            <person name="Cuomo C.A."/>
            <person name="Heitman J."/>
        </authorList>
    </citation>
    <scope>NUCLEOTIDE SEQUENCE [LARGE SCALE GENOMIC DNA]</scope>
    <source>
        <strain evidence="3 4">CBS 6074</strain>
    </source>
</reference>
<gene>
    <name evidence="3" type="ORF">L201_000723</name>
</gene>
<feature type="coiled-coil region" evidence="1">
    <location>
        <begin position="362"/>
        <end position="396"/>
    </location>
</feature>
<dbReference type="AlphaFoldDB" id="A0AAX4JKF7"/>
<name>A0AAX4JKF7_9TREE</name>
<feature type="region of interest" description="Disordered" evidence="2">
    <location>
        <begin position="184"/>
        <end position="205"/>
    </location>
</feature>
<accession>A0AAX4JKF7</accession>
<dbReference type="Proteomes" id="UP001355207">
    <property type="component" value="Chromosome 1"/>
</dbReference>
<feature type="compositionally biased region" description="Basic and acidic residues" evidence="2">
    <location>
        <begin position="331"/>
        <end position="348"/>
    </location>
</feature>
<dbReference type="GeneID" id="91091395"/>
<dbReference type="RefSeq" id="XP_066072619.1">
    <property type="nucleotide sequence ID" value="XM_066216522.1"/>
</dbReference>
<evidence type="ECO:0000313" key="3">
    <source>
        <dbReference type="EMBL" id="WWC85856.1"/>
    </source>
</evidence>
<feature type="compositionally biased region" description="Polar residues" evidence="2">
    <location>
        <begin position="26"/>
        <end position="39"/>
    </location>
</feature>
<feature type="compositionally biased region" description="Low complexity" evidence="2">
    <location>
        <begin position="187"/>
        <end position="201"/>
    </location>
</feature>
<sequence>MPQPLRPTDSFNSSTATIVPDKRRTNPNNLFFPQGTNGNSRTLVSTNSLEGHINTALGVNARGDDGMIDLLHTQAQDMGGNPLAGLSFMREFVNIPEDSQQSARPSPTPPSEVRQDQYGQMNYNFVSPHDNNTFEPISTSNPPFEPITSPHSTFEPIPSPNPSIPSNPFSTLISPVHPMNEYSFRPSSASSHHSHSTATSSVDASEYYSTTDMDTDEDELASISEVPPLAINSHIGDLGMADMDLTGRPAIMTWTQYQPSHHGQLPNNRGVSPNGFQSQSQSPNSVMSPESVDQRISHPPPTQEPSTTRQAVAGPSKTKKTSGKSTTGMTDEDKIKADKLEHRRDINRRSAQKHRLQRKKEMENMTMLLAEKDGEIQRLRRDLEVEKARNDQLRILMNTRLAGGAGNNT</sequence>
<evidence type="ECO:0008006" key="5">
    <source>
        <dbReference type="Google" id="ProtNLM"/>
    </source>
</evidence>
<organism evidence="3 4">
    <name type="scientific">Kwoniella dendrophila CBS 6074</name>
    <dbReference type="NCBI Taxonomy" id="1295534"/>
    <lineage>
        <taxon>Eukaryota</taxon>
        <taxon>Fungi</taxon>
        <taxon>Dikarya</taxon>
        <taxon>Basidiomycota</taxon>
        <taxon>Agaricomycotina</taxon>
        <taxon>Tremellomycetes</taxon>
        <taxon>Tremellales</taxon>
        <taxon>Cryptococcaceae</taxon>
        <taxon>Kwoniella</taxon>
    </lineage>
</organism>
<protein>
    <recommendedName>
        <fullName evidence="5">BZIP domain-containing protein</fullName>
    </recommendedName>
</protein>
<evidence type="ECO:0000256" key="2">
    <source>
        <dbReference type="SAM" id="MobiDB-lite"/>
    </source>
</evidence>
<keyword evidence="1" id="KW-0175">Coiled coil</keyword>
<feature type="region of interest" description="Disordered" evidence="2">
    <location>
        <begin position="1"/>
        <end position="39"/>
    </location>
</feature>
<keyword evidence="4" id="KW-1185">Reference proteome</keyword>
<proteinExistence type="predicted"/>